<evidence type="ECO:0000256" key="4">
    <source>
        <dbReference type="ARBA" id="ARBA00023163"/>
    </source>
</evidence>
<proteinExistence type="inferred from homology"/>
<accession>A0A8J3M803</accession>
<protein>
    <submittedName>
        <fullName evidence="6">LysR family transcriptional regulator</fullName>
    </submittedName>
</protein>
<comment type="caution">
    <text evidence="6">The sequence shown here is derived from an EMBL/GenBank/DDBJ whole genome shotgun (WGS) entry which is preliminary data.</text>
</comment>
<reference evidence="6" key="1">
    <citation type="journal article" date="2014" name="Int. J. Syst. Evol. Microbiol.">
        <title>Complete genome sequence of Corynebacterium casei LMG S-19264T (=DSM 44701T), isolated from a smear-ripened cheese.</title>
        <authorList>
            <consortium name="US DOE Joint Genome Institute (JGI-PGF)"/>
            <person name="Walter F."/>
            <person name="Albersmeier A."/>
            <person name="Kalinowski J."/>
            <person name="Ruckert C."/>
        </authorList>
    </citation>
    <scope>NUCLEOTIDE SEQUENCE</scope>
    <source>
        <strain evidence="6">KCTC 42650</strain>
    </source>
</reference>
<dbReference type="PANTHER" id="PTHR30579">
    <property type="entry name" value="TRANSCRIPTIONAL REGULATOR"/>
    <property type="match status" value="1"/>
</dbReference>
<dbReference type="InterPro" id="IPR050176">
    <property type="entry name" value="LTTR"/>
</dbReference>
<reference evidence="6" key="2">
    <citation type="submission" date="2020-09" db="EMBL/GenBank/DDBJ databases">
        <authorList>
            <person name="Sun Q."/>
            <person name="Kim S."/>
        </authorList>
    </citation>
    <scope>NUCLEOTIDE SEQUENCE</scope>
    <source>
        <strain evidence="6">KCTC 42650</strain>
    </source>
</reference>
<comment type="similarity">
    <text evidence="1">Belongs to the LysR transcriptional regulatory family.</text>
</comment>
<keyword evidence="3" id="KW-0238">DNA-binding</keyword>
<dbReference type="AlphaFoldDB" id="A0A8J3M803"/>
<keyword evidence="4" id="KW-0804">Transcription</keyword>
<dbReference type="Gene3D" id="3.40.190.290">
    <property type="match status" value="1"/>
</dbReference>
<dbReference type="EMBL" id="BNCJ01000008">
    <property type="protein sequence ID" value="GHF55900.1"/>
    <property type="molecule type" value="Genomic_DNA"/>
</dbReference>
<feature type="domain" description="HTH lysR-type" evidence="5">
    <location>
        <begin position="7"/>
        <end position="64"/>
    </location>
</feature>
<dbReference type="PANTHER" id="PTHR30579:SF3">
    <property type="entry name" value="TRANSCRIPTIONAL REGULATORY PROTEIN"/>
    <property type="match status" value="1"/>
</dbReference>
<organism evidence="6 7">
    <name type="scientific">Seohaeicola zhoushanensis</name>
    <dbReference type="NCBI Taxonomy" id="1569283"/>
    <lineage>
        <taxon>Bacteria</taxon>
        <taxon>Pseudomonadati</taxon>
        <taxon>Pseudomonadota</taxon>
        <taxon>Alphaproteobacteria</taxon>
        <taxon>Rhodobacterales</taxon>
        <taxon>Roseobacteraceae</taxon>
        <taxon>Seohaeicola</taxon>
    </lineage>
</organism>
<dbReference type="Pfam" id="PF03466">
    <property type="entry name" value="LysR_substrate"/>
    <property type="match status" value="1"/>
</dbReference>
<dbReference type="GO" id="GO:0003677">
    <property type="term" value="F:DNA binding"/>
    <property type="evidence" value="ECO:0007669"/>
    <property type="project" value="UniProtKB-KW"/>
</dbReference>
<evidence type="ECO:0000313" key="7">
    <source>
        <dbReference type="Proteomes" id="UP000626220"/>
    </source>
</evidence>
<dbReference type="SUPFAM" id="SSF46785">
    <property type="entry name" value="Winged helix' DNA-binding domain"/>
    <property type="match status" value="1"/>
</dbReference>
<dbReference type="PROSITE" id="PS50931">
    <property type="entry name" value="HTH_LYSR"/>
    <property type="match status" value="1"/>
</dbReference>
<dbReference type="InterPro" id="IPR005119">
    <property type="entry name" value="LysR_subst-bd"/>
</dbReference>
<dbReference type="InterPro" id="IPR000847">
    <property type="entry name" value="LysR_HTH_N"/>
</dbReference>
<dbReference type="Proteomes" id="UP000626220">
    <property type="component" value="Unassembled WGS sequence"/>
</dbReference>
<evidence type="ECO:0000256" key="1">
    <source>
        <dbReference type="ARBA" id="ARBA00009437"/>
    </source>
</evidence>
<dbReference type="SUPFAM" id="SSF53850">
    <property type="entry name" value="Periplasmic binding protein-like II"/>
    <property type="match status" value="1"/>
</dbReference>
<dbReference type="Gene3D" id="1.10.10.10">
    <property type="entry name" value="Winged helix-like DNA-binding domain superfamily/Winged helix DNA-binding domain"/>
    <property type="match status" value="1"/>
</dbReference>
<evidence type="ECO:0000256" key="2">
    <source>
        <dbReference type="ARBA" id="ARBA00023015"/>
    </source>
</evidence>
<gene>
    <name evidence="6" type="ORF">GCM10017056_29300</name>
</gene>
<keyword evidence="7" id="KW-1185">Reference proteome</keyword>
<dbReference type="Pfam" id="PF00126">
    <property type="entry name" value="HTH_1"/>
    <property type="match status" value="1"/>
</dbReference>
<dbReference type="InterPro" id="IPR036388">
    <property type="entry name" value="WH-like_DNA-bd_sf"/>
</dbReference>
<name>A0A8J3M803_9RHOB</name>
<dbReference type="GO" id="GO:0003700">
    <property type="term" value="F:DNA-binding transcription factor activity"/>
    <property type="evidence" value="ECO:0007669"/>
    <property type="project" value="InterPro"/>
</dbReference>
<dbReference type="InterPro" id="IPR036390">
    <property type="entry name" value="WH_DNA-bd_sf"/>
</dbReference>
<evidence type="ECO:0000259" key="5">
    <source>
        <dbReference type="PROSITE" id="PS50931"/>
    </source>
</evidence>
<sequence>MDRNCHPDWNDMQVLLALALAGSTARAGLRLGLSHQTVARRLTRLEARLGALLVDRGQTAWRLTPLGETVAGQARQMAGIMGGTLALTRPEMAGLRGRVSISAPRWTVATSVLPALAALRPRHPGLQFDLLSEGNAADLALIAAPVMPPGPSARRISTLGASLYGTPAAIARMESALASGGASDHEAFAHARPHLISLDPHGNGDNMTQVGDTDTLSEAVRLGLGVAVLPDTVGRTLPGVVPCALIALPRGTLALWCVSDPDSPRVAHVRLIEREIFRAARTHEHRTAV</sequence>
<keyword evidence="2" id="KW-0805">Transcription regulation</keyword>
<evidence type="ECO:0000256" key="3">
    <source>
        <dbReference type="ARBA" id="ARBA00023125"/>
    </source>
</evidence>
<evidence type="ECO:0000313" key="6">
    <source>
        <dbReference type="EMBL" id="GHF55900.1"/>
    </source>
</evidence>